<protein>
    <submittedName>
        <fullName evidence="2">Uncharacterized protein</fullName>
    </submittedName>
</protein>
<reference evidence="2 3" key="1">
    <citation type="submission" date="2014-04" db="EMBL/GenBank/DDBJ databases">
        <title>Evolutionary Origins and Diversification of the Mycorrhizal Mutualists.</title>
        <authorList>
            <consortium name="DOE Joint Genome Institute"/>
            <consortium name="Mycorrhizal Genomics Consortium"/>
            <person name="Kohler A."/>
            <person name="Kuo A."/>
            <person name="Nagy L.G."/>
            <person name="Floudas D."/>
            <person name="Copeland A."/>
            <person name="Barry K.W."/>
            <person name="Cichocki N."/>
            <person name="Veneault-Fourrey C."/>
            <person name="LaButti K."/>
            <person name="Lindquist E.A."/>
            <person name="Lipzen A."/>
            <person name="Lundell T."/>
            <person name="Morin E."/>
            <person name="Murat C."/>
            <person name="Riley R."/>
            <person name="Ohm R."/>
            <person name="Sun H."/>
            <person name="Tunlid A."/>
            <person name="Henrissat B."/>
            <person name="Grigoriev I.V."/>
            <person name="Hibbett D.S."/>
            <person name="Martin F."/>
        </authorList>
    </citation>
    <scope>NUCLEOTIDE SEQUENCE [LARGE SCALE GENOMIC DNA]</scope>
    <source>
        <strain evidence="2 3">Koide BX008</strain>
    </source>
</reference>
<dbReference type="HOGENOM" id="CLU_042055_0_0_1"/>
<dbReference type="EMBL" id="KN818688">
    <property type="protein sequence ID" value="KIL54594.1"/>
    <property type="molecule type" value="Genomic_DNA"/>
</dbReference>
<feature type="region of interest" description="Disordered" evidence="1">
    <location>
        <begin position="1"/>
        <end position="93"/>
    </location>
</feature>
<accession>A0A0C2SKZ8</accession>
<dbReference type="STRING" id="946122.A0A0C2SKZ8"/>
<organism evidence="2 3">
    <name type="scientific">Amanita muscaria (strain Koide BX008)</name>
    <dbReference type="NCBI Taxonomy" id="946122"/>
    <lineage>
        <taxon>Eukaryota</taxon>
        <taxon>Fungi</taxon>
        <taxon>Dikarya</taxon>
        <taxon>Basidiomycota</taxon>
        <taxon>Agaricomycotina</taxon>
        <taxon>Agaricomycetes</taxon>
        <taxon>Agaricomycetidae</taxon>
        <taxon>Agaricales</taxon>
        <taxon>Pluteineae</taxon>
        <taxon>Amanitaceae</taxon>
        <taxon>Amanita</taxon>
    </lineage>
</organism>
<feature type="non-terminal residue" evidence="2">
    <location>
        <position position="265"/>
    </location>
</feature>
<proteinExistence type="predicted"/>
<feature type="compositionally biased region" description="Basic and acidic residues" evidence="1">
    <location>
        <begin position="27"/>
        <end position="37"/>
    </location>
</feature>
<dbReference type="Proteomes" id="UP000054549">
    <property type="component" value="Unassembled WGS sequence"/>
</dbReference>
<feature type="region of interest" description="Disordered" evidence="1">
    <location>
        <begin position="209"/>
        <end position="228"/>
    </location>
</feature>
<gene>
    <name evidence="2" type="ORF">M378DRAFT_43137</name>
</gene>
<dbReference type="InParanoid" id="A0A0C2SKZ8"/>
<dbReference type="OrthoDB" id="3243310at2759"/>
<sequence length="265" mass="29819">MSMQSSPSHEPVPLPRTTMAGGQRGKMRTESKLRREASGSVSPPRKPPPRVESTQPRDTSPEPSSSGEETAGEDSYPTPQSRGEEADDDADWVDEDEEVDQDDLLELEYHSSYVRAAEKRRRRWEIGWETLTQAFQNLDRQTDTTMVLVASPADSSKLHMISSRSIRRTPVLSRSPAMHQLKASFRGVAQHRRQTRTRKIPIIDHILTASSAGGDGSDGSSSESREGDLRRALDAALNGLDVLKNMYEYRTARWNDEMTRMHQEK</sequence>
<name>A0A0C2SKZ8_AMAMK</name>
<keyword evidence="3" id="KW-1185">Reference proteome</keyword>
<evidence type="ECO:0000313" key="2">
    <source>
        <dbReference type="EMBL" id="KIL54594.1"/>
    </source>
</evidence>
<evidence type="ECO:0000313" key="3">
    <source>
        <dbReference type="Proteomes" id="UP000054549"/>
    </source>
</evidence>
<dbReference type="AlphaFoldDB" id="A0A0C2SKZ8"/>
<evidence type="ECO:0000256" key="1">
    <source>
        <dbReference type="SAM" id="MobiDB-lite"/>
    </source>
</evidence>